<organism evidence="6 7">
    <name type="scientific">Pacificimonas flava</name>
    <dbReference type="NCBI Taxonomy" id="1234595"/>
    <lineage>
        <taxon>Bacteria</taxon>
        <taxon>Pseudomonadati</taxon>
        <taxon>Pseudomonadota</taxon>
        <taxon>Alphaproteobacteria</taxon>
        <taxon>Sphingomonadales</taxon>
        <taxon>Sphingosinicellaceae</taxon>
        <taxon>Pacificimonas</taxon>
    </lineage>
</organism>
<protein>
    <submittedName>
        <fullName evidence="6">Transcriptional regulator, TetR family</fullName>
    </submittedName>
</protein>
<feature type="DNA-binding region" description="H-T-H motif" evidence="4">
    <location>
        <begin position="32"/>
        <end position="51"/>
    </location>
</feature>
<dbReference type="AlphaFoldDB" id="M2T687"/>
<sequence>MTGQHERLNARRQAITDAAKRLFVRQGYESTSLAQIIEVSGGSLATLYKMFGNKEGVLLAVLADDPSNGLRTIERIASEDLTPHETLMRIGLSMHEKFMRPETLAMMRICIGLSLKDKAWGERLDTALAEPTKQRLAALFSAWQGEGAIPAGDNPVELAEMFLGMIVHEFQLRAIMQRDDISICDAAVCRRVRRFGRAIGMREEPWKTTASVRETASDGT</sequence>
<dbReference type="Proteomes" id="UP000011717">
    <property type="component" value="Unassembled WGS sequence"/>
</dbReference>
<keyword evidence="7" id="KW-1185">Reference proteome</keyword>
<dbReference type="Gene3D" id="1.10.10.60">
    <property type="entry name" value="Homeodomain-like"/>
    <property type="match status" value="1"/>
</dbReference>
<dbReference type="GO" id="GO:0000976">
    <property type="term" value="F:transcription cis-regulatory region binding"/>
    <property type="evidence" value="ECO:0007669"/>
    <property type="project" value="TreeGrafter"/>
</dbReference>
<dbReference type="Gene3D" id="1.10.357.10">
    <property type="entry name" value="Tetracycline Repressor, domain 2"/>
    <property type="match status" value="1"/>
</dbReference>
<keyword evidence="3" id="KW-0804">Transcription</keyword>
<dbReference type="SUPFAM" id="SSF48498">
    <property type="entry name" value="Tetracyclin repressor-like, C-terminal domain"/>
    <property type="match status" value="1"/>
</dbReference>
<dbReference type="PANTHER" id="PTHR30055:SF234">
    <property type="entry name" value="HTH-TYPE TRANSCRIPTIONAL REGULATOR BETI"/>
    <property type="match status" value="1"/>
</dbReference>
<dbReference type="InterPro" id="IPR036271">
    <property type="entry name" value="Tet_transcr_reg_TetR-rel_C_sf"/>
</dbReference>
<dbReference type="PRINTS" id="PR00455">
    <property type="entry name" value="HTHTETR"/>
</dbReference>
<name>M2T687_9SPHN</name>
<comment type="caution">
    <text evidence="6">The sequence shown here is derived from an EMBL/GenBank/DDBJ whole genome shotgun (WGS) entry which is preliminary data.</text>
</comment>
<evidence type="ECO:0000259" key="5">
    <source>
        <dbReference type="PROSITE" id="PS50977"/>
    </source>
</evidence>
<dbReference type="PROSITE" id="PS50977">
    <property type="entry name" value="HTH_TETR_2"/>
    <property type="match status" value="1"/>
</dbReference>
<feature type="domain" description="HTH tetR-type" evidence="5">
    <location>
        <begin position="9"/>
        <end position="69"/>
    </location>
</feature>
<dbReference type="InterPro" id="IPR050109">
    <property type="entry name" value="HTH-type_TetR-like_transc_reg"/>
</dbReference>
<gene>
    <name evidence="6" type="ORF">C725_2670</name>
</gene>
<proteinExistence type="predicted"/>
<dbReference type="Pfam" id="PF14246">
    <property type="entry name" value="TetR_C_7"/>
    <property type="match status" value="1"/>
</dbReference>
<dbReference type="InterPro" id="IPR039536">
    <property type="entry name" value="TetR_C_Proteobacteria"/>
</dbReference>
<evidence type="ECO:0000313" key="6">
    <source>
        <dbReference type="EMBL" id="EMD82014.1"/>
    </source>
</evidence>
<evidence type="ECO:0000313" key="7">
    <source>
        <dbReference type="Proteomes" id="UP000011717"/>
    </source>
</evidence>
<dbReference type="SUPFAM" id="SSF46689">
    <property type="entry name" value="Homeodomain-like"/>
    <property type="match status" value="1"/>
</dbReference>
<evidence type="ECO:0000256" key="4">
    <source>
        <dbReference type="PROSITE-ProRule" id="PRU00335"/>
    </source>
</evidence>
<evidence type="ECO:0000256" key="2">
    <source>
        <dbReference type="ARBA" id="ARBA00023125"/>
    </source>
</evidence>
<dbReference type="GO" id="GO:0003700">
    <property type="term" value="F:DNA-binding transcription factor activity"/>
    <property type="evidence" value="ECO:0007669"/>
    <property type="project" value="TreeGrafter"/>
</dbReference>
<dbReference type="InterPro" id="IPR001647">
    <property type="entry name" value="HTH_TetR"/>
</dbReference>
<keyword evidence="2 4" id="KW-0238">DNA-binding</keyword>
<dbReference type="RefSeq" id="WP_008603634.1">
    <property type="nucleotide sequence ID" value="NZ_AMRV01000011.1"/>
</dbReference>
<evidence type="ECO:0000256" key="3">
    <source>
        <dbReference type="ARBA" id="ARBA00023163"/>
    </source>
</evidence>
<dbReference type="PANTHER" id="PTHR30055">
    <property type="entry name" value="HTH-TYPE TRANSCRIPTIONAL REGULATOR RUTR"/>
    <property type="match status" value="1"/>
</dbReference>
<evidence type="ECO:0000256" key="1">
    <source>
        <dbReference type="ARBA" id="ARBA00023015"/>
    </source>
</evidence>
<dbReference type="OrthoDB" id="9816431at2"/>
<reference evidence="6 7" key="1">
    <citation type="journal article" date="2013" name="Genome Announc.">
        <title>Draft Genome Sequence of Strain JLT2015T, Belonging to the Family Sphingomonadaceae of the Alphaproteobacteria.</title>
        <authorList>
            <person name="Tang K."/>
            <person name="Liu K."/>
            <person name="Li S."/>
            <person name="Jiao N."/>
        </authorList>
    </citation>
    <scope>NUCLEOTIDE SEQUENCE [LARGE SCALE GENOMIC DNA]</scope>
    <source>
        <strain evidence="6 7">JLT2015</strain>
    </source>
</reference>
<dbReference type="Pfam" id="PF00440">
    <property type="entry name" value="TetR_N"/>
    <property type="match status" value="1"/>
</dbReference>
<accession>M2T687</accession>
<keyword evidence="1" id="KW-0805">Transcription regulation</keyword>
<dbReference type="InterPro" id="IPR009057">
    <property type="entry name" value="Homeodomain-like_sf"/>
</dbReference>
<dbReference type="EMBL" id="AMRV01000011">
    <property type="protein sequence ID" value="EMD82014.1"/>
    <property type="molecule type" value="Genomic_DNA"/>
</dbReference>